<name>A0A6P2CZL1_9BACT</name>
<dbReference type="KEGG" id="gms:SOIL9_51120"/>
<feature type="domain" description="Xaa-Pro dipeptidyl-peptidase C-terminal" evidence="4">
    <location>
        <begin position="344"/>
        <end position="603"/>
    </location>
</feature>
<gene>
    <name evidence="5" type="ORF">SOIL9_51120</name>
</gene>
<dbReference type="Pfam" id="PF08530">
    <property type="entry name" value="PepX_C"/>
    <property type="match status" value="1"/>
</dbReference>
<dbReference type="GO" id="GO:0008239">
    <property type="term" value="F:dipeptidyl-peptidase activity"/>
    <property type="evidence" value="ECO:0007669"/>
    <property type="project" value="InterPro"/>
</dbReference>
<protein>
    <recommendedName>
        <fullName evidence="4">Xaa-Pro dipeptidyl-peptidase C-terminal domain-containing protein</fullName>
    </recommendedName>
</protein>
<dbReference type="EMBL" id="LR593886">
    <property type="protein sequence ID" value="VTR92602.1"/>
    <property type="molecule type" value="Genomic_DNA"/>
</dbReference>
<dbReference type="Gene3D" id="2.60.120.260">
    <property type="entry name" value="Galactose-binding domain-like"/>
    <property type="match status" value="1"/>
</dbReference>
<dbReference type="InterPro" id="IPR000383">
    <property type="entry name" value="Xaa-Pro-like_dom"/>
</dbReference>
<keyword evidence="1" id="KW-0378">Hydrolase</keyword>
<accession>A0A6P2CZL1</accession>
<evidence type="ECO:0000256" key="1">
    <source>
        <dbReference type="ARBA" id="ARBA00022801"/>
    </source>
</evidence>
<evidence type="ECO:0000313" key="5">
    <source>
        <dbReference type="EMBL" id="VTR92602.1"/>
    </source>
</evidence>
<dbReference type="Gene3D" id="3.40.50.1820">
    <property type="entry name" value="alpha/beta hydrolase"/>
    <property type="match status" value="1"/>
</dbReference>
<dbReference type="RefSeq" id="WP_162667440.1">
    <property type="nucleotide sequence ID" value="NZ_LR593886.1"/>
</dbReference>
<dbReference type="Gene3D" id="1.10.3020.10">
    <property type="entry name" value="alpha-amino acid ester hydrolase ( Helical cap domain)"/>
    <property type="match status" value="1"/>
</dbReference>
<dbReference type="InterPro" id="IPR008979">
    <property type="entry name" value="Galactose-bd-like_sf"/>
</dbReference>
<dbReference type="NCBIfam" id="TIGR00976">
    <property type="entry name" value="CocE_NonD"/>
    <property type="match status" value="1"/>
</dbReference>
<evidence type="ECO:0000313" key="6">
    <source>
        <dbReference type="Proteomes" id="UP000464178"/>
    </source>
</evidence>
<dbReference type="Pfam" id="PF02129">
    <property type="entry name" value="Peptidase_S15"/>
    <property type="match status" value="1"/>
</dbReference>
<feature type="signal peptide" evidence="3">
    <location>
        <begin position="1"/>
        <end position="20"/>
    </location>
</feature>
<dbReference type="AlphaFoldDB" id="A0A6P2CZL1"/>
<evidence type="ECO:0000256" key="2">
    <source>
        <dbReference type="SAM" id="MobiDB-lite"/>
    </source>
</evidence>
<evidence type="ECO:0000256" key="3">
    <source>
        <dbReference type="SAM" id="SignalP"/>
    </source>
</evidence>
<keyword evidence="6" id="KW-1185">Reference proteome</keyword>
<dbReference type="InterPro" id="IPR029058">
    <property type="entry name" value="AB_hydrolase_fold"/>
</dbReference>
<dbReference type="InterPro" id="IPR013736">
    <property type="entry name" value="Xaa-Pro_dipept_C"/>
</dbReference>
<dbReference type="SMART" id="SM00939">
    <property type="entry name" value="PepX_C"/>
    <property type="match status" value="1"/>
</dbReference>
<feature type="chain" id="PRO_5027011031" description="Xaa-Pro dipeptidyl-peptidase C-terminal domain-containing protein" evidence="3">
    <location>
        <begin position="21"/>
        <end position="610"/>
    </location>
</feature>
<dbReference type="SUPFAM" id="SSF53474">
    <property type="entry name" value="alpha/beta-Hydrolases"/>
    <property type="match status" value="1"/>
</dbReference>
<sequence>MRRPASALFALLVTTAILHAQQPKTDARFERTEAMIPMRDGKKLFTTVHAPKDPKGPVAIVLLRTPYGIDGRTERLFRDYFKEMIDDGYAFVLQDIRGRFKSEGTFVMTRPARDPKDPKAVDEASDTSDTIDWLLKEVKNNNGRVGMLGISYPGWLAAVAMLDPHPALKAVSPQASPVDMFLGDDFHHNGAFRLSYGFEYVAMMETDKSNFSFKFDKHDTYEWYLKLGALSNVNRLHFKNTLPTWNDFVAHPNYDTFWKTQSLEPRLTKVTVPTLNVAGWYDQEDFRGPLKIYELLEKHDTKNQNFLVVGPWNHGGWGGGKADKLGRIPFDSATGERFRKEIQAPFFAHYLKDVGRDAPPEARMFQTGANKWETYDSWPPKGVVSRKLHFHPKGKLSFDPPAEGAPEADEYVSDPANPVPYRPRPVRPTYPGPEWPEWMVQDQRFTHGRPDVLSYETEPLTEDVVVAGSMKVKLFGSTSGTDCDWIVRLIDVYPDDYTKPADLAGSQLLIAGEPVRARFRKSLEKPEPVKPGAVEEYTIDLNWGHHRFRKGHKIMVQVSSTWFPVIDRNPQKFVPNIFEAVDGDFQKATQRVYHTPKFASHIALDVLKAK</sequence>
<feature type="region of interest" description="Disordered" evidence="2">
    <location>
        <begin position="397"/>
        <end position="425"/>
    </location>
</feature>
<dbReference type="SUPFAM" id="SSF49785">
    <property type="entry name" value="Galactose-binding domain-like"/>
    <property type="match status" value="1"/>
</dbReference>
<organism evidence="5 6">
    <name type="scientific">Gemmata massiliana</name>
    <dbReference type="NCBI Taxonomy" id="1210884"/>
    <lineage>
        <taxon>Bacteria</taxon>
        <taxon>Pseudomonadati</taxon>
        <taxon>Planctomycetota</taxon>
        <taxon>Planctomycetia</taxon>
        <taxon>Gemmatales</taxon>
        <taxon>Gemmataceae</taxon>
        <taxon>Gemmata</taxon>
    </lineage>
</organism>
<reference evidence="5 6" key="1">
    <citation type="submission" date="2019-05" db="EMBL/GenBank/DDBJ databases">
        <authorList>
            <consortium name="Science for Life Laboratories"/>
        </authorList>
    </citation>
    <scope>NUCLEOTIDE SEQUENCE [LARGE SCALE GENOMIC DNA]</scope>
    <source>
        <strain evidence="5">Soil9</strain>
    </source>
</reference>
<dbReference type="InterPro" id="IPR005674">
    <property type="entry name" value="CocE/Ser_esterase"/>
</dbReference>
<keyword evidence="3" id="KW-0732">Signal</keyword>
<proteinExistence type="predicted"/>
<dbReference type="Proteomes" id="UP000464178">
    <property type="component" value="Chromosome"/>
</dbReference>
<evidence type="ECO:0000259" key="4">
    <source>
        <dbReference type="SMART" id="SM00939"/>
    </source>
</evidence>